<evidence type="ECO:0000256" key="2">
    <source>
        <dbReference type="ARBA" id="ARBA00022618"/>
    </source>
</evidence>
<keyword evidence="2" id="KW-0132">Cell division</keyword>
<dbReference type="Gene3D" id="1.10.472.10">
    <property type="entry name" value="Cyclin-like"/>
    <property type="match status" value="2"/>
</dbReference>
<feature type="domain" description="Cyclin-like" evidence="7">
    <location>
        <begin position="92"/>
        <end position="180"/>
    </location>
</feature>
<name>A0AA41VLW2_PAPNU</name>
<comment type="similarity">
    <text evidence="1">Belongs to the cyclin family. Cyclin D subfamily.</text>
</comment>
<dbReference type="InterPro" id="IPR048258">
    <property type="entry name" value="Cyclins_cyclin-box"/>
</dbReference>
<evidence type="ECO:0000313" key="9">
    <source>
        <dbReference type="EMBL" id="MCL7043540.1"/>
    </source>
</evidence>
<dbReference type="InterPro" id="IPR039361">
    <property type="entry name" value="Cyclin"/>
</dbReference>
<dbReference type="InterPro" id="IPR036915">
    <property type="entry name" value="Cyclin-like_sf"/>
</dbReference>
<evidence type="ECO:0000313" key="10">
    <source>
        <dbReference type="Proteomes" id="UP001177140"/>
    </source>
</evidence>
<dbReference type="PANTHER" id="PTHR10177">
    <property type="entry name" value="CYCLINS"/>
    <property type="match status" value="1"/>
</dbReference>
<dbReference type="SMART" id="SM01332">
    <property type="entry name" value="Cyclin_C"/>
    <property type="match status" value="1"/>
</dbReference>
<proteinExistence type="inferred from homology"/>
<evidence type="ECO:0000256" key="3">
    <source>
        <dbReference type="ARBA" id="ARBA00023127"/>
    </source>
</evidence>
<organism evidence="9 10">
    <name type="scientific">Papaver nudicaule</name>
    <name type="common">Iceland poppy</name>
    <dbReference type="NCBI Taxonomy" id="74823"/>
    <lineage>
        <taxon>Eukaryota</taxon>
        <taxon>Viridiplantae</taxon>
        <taxon>Streptophyta</taxon>
        <taxon>Embryophyta</taxon>
        <taxon>Tracheophyta</taxon>
        <taxon>Spermatophyta</taxon>
        <taxon>Magnoliopsida</taxon>
        <taxon>Ranunculales</taxon>
        <taxon>Papaveraceae</taxon>
        <taxon>Papaveroideae</taxon>
        <taxon>Papaver</taxon>
    </lineage>
</organism>
<reference evidence="9" key="1">
    <citation type="submission" date="2022-03" db="EMBL/GenBank/DDBJ databases">
        <title>A functionally conserved STORR gene fusion in Papaver species that diverged 16.8 million years ago.</title>
        <authorList>
            <person name="Catania T."/>
        </authorList>
    </citation>
    <scope>NUCLEOTIDE SEQUENCE</scope>
    <source>
        <strain evidence="9">S-191538</strain>
    </source>
</reference>
<dbReference type="FunFam" id="1.10.472.10:FF:000040">
    <property type="entry name" value="D6-type cyclin"/>
    <property type="match status" value="1"/>
</dbReference>
<dbReference type="InterPro" id="IPR006671">
    <property type="entry name" value="Cyclin_N"/>
</dbReference>
<evidence type="ECO:0000256" key="1">
    <source>
        <dbReference type="ARBA" id="ARBA00009065"/>
    </source>
</evidence>
<evidence type="ECO:0000259" key="8">
    <source>
        <dbReference type="SMART" id="SM01332"/>
    </source>
</evidence>
<protein>
    <recommendedName>
        <fullName evidence="11">Cyclin N-terminal domain-containing protein</fullName>
    </recommendedName>
</protein>
<gene>
    <name evidence="9" type="ORF">MKW94_017146</name>
</gene>
<keyword evidence="4" id="KW-0131">Cell cycle</keyword>
<feature type="compositionally biased region" description="Basic and acidic residues" evidence="6">
    <location>
        <begin position="346"/>
        <end position="355"/>
    </location>
</feature>
<evidence type="ECO:0008006" key="11">
    <source>
        <dbReference type="Google" id="ProtNLM"/>
    </source>
</evidence>
<dbReference type="CDD" id="cd20543">
    <property type="entry name" value="CYCLIN_AtCycD-like_rpt1"/>
    <property type="match status" value="1"/>
</dbReference>
<keyword evidence="10" id="KW-1185">Reference proteome</keyword>
<evidence type="ECO:0000256" key="4">
    <source>
        <dbReference type="ARBA" id="ARBA00023306"/>
    </source>
</evidence>
<dbReference type="Proteomes" id="UP001177140">
    <property type="component" value="Unassembled WGS sequence"/>
</dbReference>
<dbReference type="AlphaFoldDB" id="A0AA41VLW2"/>
<feature type="domain" description="Cyclin C-terminal" evidence="8">
    <location>
        <begin position="189"/>
        <end position="328"/>
    </location>
</feature>
<dbReference type="InterPro" id="IPR013763">
    <property type="entry name" value="Cyclin-like_dom"/>
</dbReference>
<dbReference type="InterPro" id="IPR004367">
    <property type="entry name" value="Cyclin_C-dom"/>
</dbReference>
<dbReference type="FunFam" id="1.10.472.10:FF:000034">
    <property type="entry name" value="D2/4-type cyclin"/>
    <property type="match status" value="1"/>
</dbReference>
<dbReference type="SUPFAM" id="SSF47954">
    <property type="entry name" value="Cyclin-like"/>
    <property type="match status" value="2"/>
</dbReference>
<keyword evidence="3 5" id="KW-0195">Cyclin</keyword>
<accession>A0AA41VLW2</accession>
<comment type="caution">
    <text evidence="9">The sequence shown here is derived from an EMBL/GenBank/DDBJ whole genome shotgun (WGS) entry which is preliminary data.</text>
</comment>
<evidence type="ECO:0000256" key="5">
    <source>
        <dbReference type="RuleBase" id="RU000383"/>
    </source>
</evidence>
<dbReference type="CDD" id="cd20544">
    <property type="entry name" value="CYCLIN_AtCycD-like_rpt2"/>
    <property type="match status" value="1"/>
</dbReference>
<dbReference type="Pfam" id="PF00134">
    <property type="entry name" value="Cyclin_N"/>
    <property type="match status" value="1"/>
</dbReference>
<feature type="region of interest" description="Disordered" evidence="6">
    <location>
        <begin position="346"/>
        <end position="373"/>
    </location>
</feature>
<dbReference type="Pfam" id="PF02984">
    <property type="entry name" value="Cyclin_C"/>
    <property type="match status" value="1"/>
</dbReference>
<dbReference type="PROSITE" id="PS00292">
    <property type="entry name" value="CYCLINS"/>
    <property type="match status" value="1"/>
</dbReference>
<evidence type="ECO:0000259" key="7">
    <source>
        <dbReference type="SMART" id="SM00385"/>
    </source>
</evidence>
<sequence>MGLSPEHSSNLYCCEDVGDLAIWDNDTWISDLNLPLDFTEEIDDDINDDDDIDNSLIDWLIDSEINHIPLSDYLQRIRNHSIDPISRQDAINWILKVHEHFHFRPVTAYLSVNYLDRFLSSYPLPDGNGWPLQLLSVACLSLAAKMEELKVPHLIDLQILEPKFVFNSSMILRMELLVMSNLKWRLRSVTPFDFLDYFVSRLPSCFGSRRNVFFTRTFSRASDLIFSTIRVTDFLSYSPSIIAAAAVILASGGGIDLPEAAADQKSSSFYDKVSKEVVRGCHQLMVEYLAADTCTLGVVKSVRTESGPLEIPVTPIGDVKHVKSQSGPPESPIGVIDAAACKSCDTQKSKSEMTEPSHANNPSTSKRRRLVFD</sequence>
<dbReference type="EMBL" id="JAJJMA010247901">
    <property type="protein sequence ID" value="MCL7043540.1"/>
    <property type="molecule type" value="Genomic_DNA"/>
</dbReference>
<evidence type="ECO:0000256" key="6">
    <source>
        <dbReference type="SAM" id="MobiDB-lite"/>
    </source>
</evidence>
<dbReference type="SMART" id="SM00385">
    <property type="entry name" value="CYCLIN"/>
    <property type="match status" value="1"/>
</dbReference>
<dbReference type="GO" id="GO:0051301">
    <property type="term" value="P:cell division"/>
    <property type="evidence" value="ECO:0007669"/>
    <property type="project" value="UniProtKB-KW"/>
</dbReference>